<dbReference type="GO" id="GO:0008320">
    <property type="term" value="F:protein transmembrane transporter activity"/>
    <property type="evidence" value="ECO:0000318"/>
    <property type="project" value="GO_Central"/>
</dbReference>
<evidence type="ECO:0000313" key="12">
    <source>
        <dbReference type="EMBL" id="ONI19949.1"/>
    </source>
</evidence>
<evidence type="ECO:0000256" key="4">
    <source>
        <dbReference type="ARBA" id="ARBA00022692"/>
    </source>
</evidence>
<dbReference type="InterPro" id="IPR008158">
    <property type="entry name" value="Translocase_Sec61-g"/>
</dbReference>
<evidence type="ECO:0000256" key="5">
    <source>
        <dbReference type="ARBA" id="ARBA00022824"/>
    </source>
</evidence>
<dbReference type="PROSITE" id="PS01067">
    <property type="entry name" value="SECE_SEC61G"/>
    <property type="match status" value="1"/>
</dbReference>
<sequence length="143" mass="16343">MNKDFEFSSRVTPKRLLTGTRKLQSRGVTVSMYKNPCFLPNQLLTQILVRVLLSEARTKTKIKSWEFVGSKKKKMDAIDSVFDPLREFSKDSVRLVKRCHKPDRKEFTKVAVRTAIGFVVMGFVGFFVKLIFIPINNIIVGSG</sequence>
<comment type="subcellular location">
    <subcellularLocation>
        <location evidence="1">Endoplasmic reticulum membrane</location>
        <topology evidence="1">Single-pass membrane protein</topology>
    </subcellularLocation>
</comment>
<feature type="transmembrane region" description="Helical" evidence="11">
    <location>
        <begin position="110"/>
        <end position="135"/>
    </location>
</feature>
<gene>
    <name evidence="12" type="ORF">PRUPE_3G307000</name>
</gene>
<keyword evidence="9 11" id="KW-0472">Membrane</keyword>
<evidence type="ECO:0000256" key="9">
    <source>
        <dbReference type="ARBA" id="ARBA00023136"/>
    </source>
</evidence>
<dbReference type="NCBIfam" id="TIGR00327">
    <property type="entry name" value="secE_euk_arch"/>
    <property type="match status" value="1"/>
</dbReference>
<name>A0A251Q7Z8_PRUPE</name>
<dbReference type="EMBL" id="CM007653">
    <property type="protein sequence ID" value="ONI19949.1"/>
    <property type="molecule type" value="Genomic_DNA"/>
</dbReference>
<comment type="similarity">
    <text evidence="2">Belongs to the SecE/SEC61-gamma family.</text>
</comment>
<dbReference type="AlphaFoldDB" id="A0A251Q7Z8"/>
<reference evidence="12 13" key="1">
    <citation type="journal article" date="2013" name="Nat. Genet.">
        <title>The high-quality draft genome of peach (Prunus persica) identifies unique patterns of genetic diversity, domestication and genome evolution.</title>
        <authorList>
            <consortium name="International Peach Genome Initiative"/>
            <person name="Verde I."/>
            <person name="Abbott A.G."/>
            <person name="Scalabrin S."/>
            <person name="Jung S."/>
            <person name="Shu S."/>
            <person name="Marroni F."/>
            <person name="Zhebentyayeva T."/>
            <person name="Dettori M.T."/>
            <person name="Grimwood J."/>
            <person name="Cattonaro F."/>
            <person name="Zuccolo A."/>
            <person name="Rossini L."/>
            <person name="Jenkins J."/>
            <person name="Vendramin E."/>
            <person name="Meisel L.A."/>
            <person name="Decroocq V."/>
            <person name="Sosinski B."/>
            <person name="Prochnik S."/>
            <person name="Mitros T."/>
            <person name="Policriti A."/>
            <person name="Cipriani G."/>
            <person name="Dondini L."/>
            <person name="Ficklin S."/>
            <person name="Goodstein D.M."/>
            <person name="Xuan P."/>
            <person name="Del Fabbro C."/>
            <person name="Aramini V."/>
            <person name="Copetti D."/>
            <person name="Gonzalez S."/>
            <person name="Horner D.S."/>
            <person name="Falchi R."/>
            <person name="Lucas S."/>
            <person name="Mica E."/>
            <person name="Maldonado J."/>
            <person name="Lazzari B."/>
            <person name="Bielenberg D."/>
            <person name="Pirona R."/>
            <person name="Miculan M."/>
            <person name="Barakat A."/>
            <person name="Testolin R."/>
            <person name="Stella A."/>
            <person name="Tartarini S."/>
            <person name="Tonutti P."/>
            <person name="Arus P."/>
            <person name="Orellana A."/>
            <person name="Wells C."/>
            <person name="Main D."/>
            <person name="Vizzotto G."/>
            <person name="Silva H."/>
            <person name="Salamini F."/>
            <person name="Schmutz J."/>
            <person name="Morgante M."/>
            <person name="Rokhsar D.S."/>
        </authorList>
    </citation>
    <scope>NUCLEOTIDE SEQUENCE [LARGE SCALE GENOMIC DNA]</scope>
    <source>
        <strain evidence="13">cv. Nemared</strain>
    </source>
</reference>
<keyword evidence="3" id="KW-0813">Transport</keyword>
<keyword evidence="8" id="KW-0811">Translocation</keyword>
<dbReference type="OrthoDB" id="504453at2759"/>
<evidence type="ECO:0008006" key="14">
    <source>
        <dbReference type="Google" id="ProtNLM"/>
    </source>
</evidence>
<proteinExistence type="inferred from homology"/>
<dbReference type="EMBL" id="CM007653">
    <property type="protein sequence ID" value="ONI19950.1"/>
    <property type="molecule type" value="Genomic_DNA"/>
</dbReference>
<dbReference type="STRING" id="3760.A0A251Q7Z8"/>
<dbReference type="FunFam" id="1.20.5.820:FF:000001">
    <property type="entry name" value="Transport protein Sec61 subunit gamma"/>
    <property type="match status" value="1"/>
</dbReference>
<evidence type="ECO:0000256" key="8">
    <source>
        <dbReference type="ARBA" id="ARBA00023010"/>
    </source>
</evidence>
<keyword evidence="6" id="KW-0653">Protein transport</keyword>
<comment type="function">
    <text evidence="10">Necessary for protein translocation in the endoplasmic reticulum.</text>
</comment>
<dbReference type="SMR" id="A0A251Q7Z8"/>
<dbReference type="Proteomes" id="UP000006882">
    <property type="component" value="Chromosome G3"/>
</dbReference>
<keyword evidence="5" id="KW-0256">Endoplasmic reticulum</keyword>
<dbReference type="Gene3D" id="1.20.5.820">
    <property type="entry name" value="Preprotein translocase SecE subunit"/>
    <property type="match status" value="1"/>
</dbReference>
<dbReference type="InterPro" id="IPR001901">
    <property type="entry name" value="Translocase_SecE/Sec61-g"/>
</dbReference>
<dbReference type="GO" id="GO:0031204">
    <property type="term" value="P:post-translational protein targeting to membrane, translocation"/>
    <property type="evidence" value="ECO:0000318"/>
    <property type="project" value="GO_Central"/>
</dbReference>
<dbReference type="GO" id="GO:0071261">
    <property type="term" value="C:Ssh1 translocon complex"/>
    <property type="evidence" value="ECO:0000318"/>
    <property type="project" value="GO_Central"/>
</dbReference>
<evidence type="ECO:0000256" key="10">
    <source>
        <dbReference type="ARBA" id="ARBA00055400"/>
    </source>
</evidence>
<evidence type="ECO:0000256" key="7">
    <source>
        <dbReference type="ARBA" id="ARBA00022989"/>
    </source>
</evidence>
<dbReference type="Gramene" id="ONI19949">
    <property type="protein sequence ID" value="ONI19949"/>
    <property type="gene ID" value="PRUPE_3G307000"/>
</dbReference>
<evidence type="ECO:0000256" key="1">
    <source>
        <dbReference type="ARBA" id="ARBA00004389"/>
    </source>
</evidence>
<accession>A0A251Q7Z8</accession>
<dbReference type="Gramene" id="ONI19950">
    <property type="protein sequence ID" value="ONI19950"/>
    <property type="gene ID" value="PRUPE_3G307000"/>
</dbReference>
<dbReference type="SUPFAM" id="SSF103456">
    <property type="entry name" value="Preprotein translocase SecE subunit"/>
    <property type="match status" value="1"/>
</dbReference>
<keyword evidence="7 11" id="KW-1133">Transmembrane helix</keyword>
<reference evidence="12" key="2">
    <citation type="submission" date="2016-12" db="EMBL/GenBank/DDBJ databases">
        <title>WGS assembly of Prunus persica.</title>
        <authorList>
            <person name="Verde I."/>
            <person name="Jenkins J."/>
            <person name="Dondini L."/>
            <person name="Micali S."/>
            <person name="Pagliarani G."/>
            <person name="Vendramin E."/>
            <person name="Paris R."/>
            <person name="Aramini V."/>
            <person name="Gazza L."/>
            <person name="Rossini L."/>
            <person name="Bassi D."/>
            <person name="Troggio M."/>
            <person name="Shu S."/>
            <person name="Grimwood J.H."/>
            <person name="Tartarini S."/>
            <person name="Dettori M.T."/>
            <person name="Schmutz J."/>
        </authorList>
    </citation>
    <scope>NUCLEOTIDE SEQUENCE</scope>
</reference>
<protein>
    <recommendedName>
        <fullName evidence="14">Protein transport protein Sec61 subunit gamma</fullName>
    </recommendedName>
</protein>
<keyword evidence="4 11" id="KW-0812">Transmembrane</keyword>
<evidence type="ECO:0000313" key="13">
    <source>
        <dbReference type="Proteomes" id="UP000006882"/>
    </source>
</evidence>
<dbReference type="InterPro" id="IPR023391">
    <property type="entry name" value="Prot_translocase_SecE_dom_sf"/>
</dbReference>
<keyword evidence="13" id="KW-1185">Reference proteome</keyword>
<evidence type="ECO:0000256" key="3">
    <source>
        <dbReference type="ARBA" id="ARBA00022448"/>
    </source>
</evidence>
<dbReference type="eggNOG" id="KOG3498">
    <property type="taxonomic scope" value="Eukaryota"/>
</dbReference>
<dbReference type="HAMAP" id="MF_00422">
    <property type="entry name" value="SecE"/>
    <property type="match status" value="1"/>
</dbReference>
<evidence type="ECO:0000256" key="11">
    <source>
        <dbReference type="SAM" id="Phobius"/>
    </source>
</evidence>
<evidence type="ECO:0000256" key="2">
    <source>
        <dbReference type="ARBA" id="ARBA00008274"/>
    </source>
</evidence>
<organism evidence="12 13">
    <name type="scientific">Prunus persica</name>
    <name type="common">Peach</name>
    <name type="synonym">Amygdalus persica</name>
    <dbReference type="NCBI Taxonomy" id="3760"/>
    <lineage>
        <taxon>Eukaryota</taxon>
        <taxon>Viridiplantae</taxon>
        <taxon>Streptophyta</taxon>
        <taxon>Embryophyta</taxon>
        <taxon>Tracheophyta</taxon>
        <taxon>Spermatophyta</taxon>
        <taxon>Magnoliopsida</taxon>
        <taxon>eudicotyledons</taxon>
        <taxon>Gunneridae</taxon>
        <taxon>Pentapetalae</taxon>
        <taxon>rosids</taxon>
        <taxon>fabids</taxon>
        <taxon>Rosales</taxon>
        <taxon>Rosaceae</taxon>
        <taxon>Amygdaloideae</taxon>
        <taxon>Amygdaleae</taxon>
        <taxon>Prunus</taxon>
    </lineage>
</organism>
<dbReference type="Pfam" id="PF00584">
    <property type="entry name" value="SecE"/>
    <property type="match status" value="1"/>
</dbReference>
<dbReference type="PANTHER" id="PTHR12309">
    <property type="entry name" value="SEC61 GAMMA SUBUNIT"/>
    <property type="match status" value="1"/>
</dbReference>
<evidence type="ECO:0000256" key="6">
    <source>
        <dbReference type="ARBA" id="ARBA00022927"/>
    </source>
</evidence>